<dbReference type="GO" id="GO:0005886">
    <property type="term" value="C:plasma membrane"/>
    <property type="evidence" value="ECO:0007669"/>
    <property type="project" value="TreeGrafter"/>
</dbReference>
<accession>A0A2P8CZI9</accession>
<feature type="transmembrane region" description="Helical" evidence="7">
    <location>
        <begin position="12"/>
        <end position="30"/>
    </location>
</feature>
<dbReference type="PROSITE" id="PS50109">
    <property type="entry name" value="HIS_KIN"/>
    <property type="match status" value="1"/>
</dbReference>
<dbReference type="GO" id="GO:0004721">
    <property type="term" value="F:phosphoprotein phosphatase activity"/>
    <property type="evidence" value="ECO:0007669"/>
    <property type="project" value="TreeGrafter"/>
</dbReference>
<dbReference type="PANTHER" id="PTHR45453:SF1">
    <property type="entry name" value="PHOSPHATE REGULON SENSOR PROTEIN PHOR"/>
    <property type="match status" value="1"/>
</dbReference>
<dbReference type="InterPro" id="IPR004358">
    <property type="entry name" value="Sig_transdc_His_kin-like_C"/>
</dbReference>
<feature type="domain" description="Histidine kinase" evidence="8">
    <location>
        <begin position="261"/>
        <end position="480"/>
    </location>
</feature>
<dbReference type="Gene3D" id="3.30.565.10">
    <property type="entry name" value="Histidine kinase-like ATPase, C-terminal domain"/>
    <property type="match status" value="1"/>
</dbReference>
<dbReference type="OrthoDB" id="9804645at2"/>
<dbReference type="GO" id="GO:0000155">
    <property type="term" value="F:phosphorelay sensor kinase activity"/>
    <property type="evidence" value="ECO:0007669"/>
    <property type="project" value="InterPro"/>
</dbReference>
<protein>
    <recommendedName>
        <fullName evidence="2">histidine kinase</fullName>
        <ecNumber evidence="2">2.7.13.3</ecNumber>
    </recommendedName>
</protein>
<organism evidence="9 10">
    <name type="scientific">Taibaiella chishuiensis</name>
    <dbReference type="NCBI Taxonomy" id="1434707"/>
    <lineage>
        <taxon>Bacteria</taxon>
        <taxon>Pseudomonadati</taxon>
        <taxon>Bacteroidota</taxon>
        <taxon>Chitinophagia</taxon>
        <taxon>Chitinophagales</taxon>
        <taxon>Chitinophagaceae</taxon>
        <taxon>Taibaiella</taxon>
    </lineage>
</organism>
<dbReference type="SUPFAM" id="SSF47384">
    <property type="entry name" value="Homodimeric domain of signal transducing histidine kinase"/>
    <property type="match status" value="1"/>
</dbReference>
<dbReference type="Pfam" id="PF02518">
    <property type="entry name" value="HATPase_c"/>
    <property type="match status" value="1"/>
</dbReference>
<keyword evidence="6" id="KW-0902">Two-component regulatory system</keyword>
<evidence type="ECO:0000256" key="1">
    <source>
        <dbReference type="ARBA" id="ARBA00000085"/>
    </source>
</evidence>
<dbReference type="Pfam" id="PF00512">
    <property type="entry name" value="HisKA"/>
    <property type="match status" value="1"/>
</dbReference>
<keyword evidence="7" id="KW-1133">Transmembrane helix</keyword>
<dbReference type="InterPro" id="IPR003594">
    <property type="entry name" value="HATPase_dom"/>
</dbReference>
<dbReference type="Gene3D" id="1.10.287.130">
    <property type="match status" value="1"/>
</dbReference>
<keyword evidence="3" id="KW-0597">Phosphoprotein</keyword>
<keyword evidence="7" id="KW-0812">Transmembrane</keyword>
<keyword evidence="7" id="KW-0472">Membrane</keyword>
<gene>
    <name evidence="9" type="ORF">B0I18_108104</name>
</gene>
<dbReference type="InterPro" id="IPR036097">
    <property type="entry name" value="HisK_dim/P_sf"/>
</dbReference>
<comment type="caution">
    <text evidence="9">The sequence shown here is derived from an EMBL/GenBank/DDBJ whole genome shotgun (WGS) entry which is preliminary data.</text>
</comment>
<dbReference type="InterPro" id="IPR005467">
    <property type="entry name" value="His_kinase_dom"/>
</dbReference>
<dbReference type="CDD" id="cd00075">
    <property type="entry name" value="HATPase"/>
    <property type="match status" value="1"/>
</dbReference>
<dbReference type="GO" id="GO:0016036">
    <property type="term" value="P:cellular response to phosphate starvation"/>
    <property type="evidence" value="ECO:0007669"/>
    <property type="project" value="TreeGrafter"/>
</dbReference>
<dbReference type="AlphaFoldDB" id="A0A2P8CZI9"/>
<dbReference type="SUPFAM" id="SSF55874">
    <property type="entry name" value="ATPase domain of HSP90 chaperone/DNA topoisomerase II/histidine kinase"/>
    <property type="match status" value="1"/>
</dbReference>
<reference evidence="9 10" key="1">
    <citation type="submission" date="2018-03" db="EMBL/GenBank/DDBJ databases">
        <title>Genomic Encyclopedia of Type Strains, Phase III (KMG-III): the genomes of soil and plant-associated and newly described type strains.</title>
        <authorList>
            <person name="Whitman W."/>
        </authorList>
    </citation>
    <scope>NUCLEOTIDE SEQUENCE [LARGE SCALE GENOMIC DNA]</scope>
    <source>
        <strain evidence="9 10">CGMCC 1.12700</strain>
    </source>
</reference>
<dbReference type="InterPro" id="IPR003661">
    <property type="entry name" value="HisK_dim/P_dom"/>
</dbReference>
<dbReference type="FunFam" id="3.30.565.10:FF:000006">
    <property type="entry name" value="Sensor histidine kinase WalK"/>
    <property type="match status" value="1"/>
</dbReference>
<feature type="transmembrane region" description="Helical" evidence="7">
    <location>
        <begin position="192"/>
        <end position="209"/>
    </location>
</feature>
<dbReference type="CDD" id="cd00082">
    <property type="entry name" value="HisKA"/>
    <property type="match status" value="1"/>
</dbReference>
<dbReference type="Proteomes" id="UP000240572">
    <property type="component" value="Unassembled WGS sequence"/>
</dbReference>
<dbReference type="SMART" id="SM00387">
    <property type="entry name" value="HATPase_c"/>
    <property type="match status" value="1"/>
</dbReference>
<keyword evidence="5" id="KW-0418">Kinase</keyword>
<feature type="transmembrane region" description="Helical" evidence="7">
    <location>
        <begin position="221"/>
        <end position="246"/>
    </location>
</feature>
<evidence type="ECO:0000256" key="2">
    <source>
        <dbReference type="ARBA" id="ARBA00012438"/>
    </source>
</evidence>
<proteinExistence type="predicted"/>
<evidence type="ECO:0000256" key="5">
    <source>
        <dbReference type="ARBA" id="ARBA00022777"/>
    </source>
</evidence>
<dbReference type="EMBL" id="PYGD01000008">
    <property type="protein sequence ID" value="PSK90374.1"/>
    <property type="molecule type" value="Genomic_DNA"/>
</dbReference>
<keyword evidence="10" id="KW-1185">Reference proteome</keyword>
<evidence type="ECO:0000313" key="10">
    <source>
        <dbReference type="Proteomes" id="UP000240572"/>
    </source>
</evidence>
<name>A0A2P8CZI9_9BACT</name>
<dbReference type="SMART" id="SM00388">
    <property type="entry name" value="HisKA"/>
    <property type="match status" value="1"/>
</dbReference>
<comment type="catalytic activity">
    <reaction evidence="1">
        <text>ATP + protein L-histidine = ADP + protein N-phospho-L-histidine.</text>
        <dbReference type="EC" id="2.7.13.3"/>
    </reaction>
</comment>
<evidence type="ECO:0000256" key="6">
    <source>
        <dbReference type="ARBA" id="ARBA00023012"/>
    </source>
</evidence>
<dbReference type="PRINTS" id="PR00344">
    <property type="entry name" value="BCTRLSENSOR"/>
</dbReference>
<keyword evidence="4" id="KW-0808">Transferase</keyword>
<evidence type="ECO:0000313" key="9">
    <source>
        <dbReference type="EMBL" id="PSK90374.1"/>
    </source>
</evidence>
<dbReference type="InterPro" id="IPR036890">
    <property type="entry name" value="HATPase_C_sf"/>
</dbReference>
<dbReference type="InterPro" id="IPR050351">
    <property type="entry name" value="BphY/WalK/GraS-like"/>
</dbReference>
<evidence type="ECO:0000259" key="8">
    <source>
        <dbReference type="PROSITE" id="PS50109"/>
    </source>
</evidence>
<dbReference type="PANTHER" id="PTHR45453">
    <property type="entry name" value="PHOSPHATE REGULON SENSOR PROTEIN PHOR"/>
    <property type="match status" value="1"/>
</dbReference>
<sequence length="480" mass="53546">MRQGGSMKRLTGITVIMLAGIVALQFYWLLSSYRQQQQRFYTDIDNALASTSARLLLDKALATQPLSVRKMFGLEDTTGVHVQEKLIGEHQAGNMLHLVNAVVKVSDSEALQSVKALLDSGSLAASQNTNLMQLRFSFSDTDLVAFKKAYQRELQVRHINMPFDLALVDTADSIYAATCDTARFRQYSHRSAFNELTAVSGTYGIIAGFHNPNYVVLRNMLWILVISLTLIVVGSWSLGFLLSAFFRQGKIAEIRNDFMNNMTHELKTPISSISLALEMALDDRPALDAGKKTSYLIAAQQEVTRLKLIVENVLKILSLEKAAFDILPATIQVTTWLQAIVERMSPLLEKKNVAVHIDVDPEDLQINADETHMSNVIFNILENAVKYNDKASPLIKITAEVCQDAIRISILDNGEGIPEKYLDRVFEKFFRVPKGSLHDVKGYGLGLSYVKQVVEMHRGTITVRSIAGQETAFVIHLPLN</sequence>
<evidence type="ECO:0000256" key="4">
    <source>
        <dbReference type="ARBA" id="ARBA00022679"/>
    </source>
</evidence>
<dbReference type="EC" id="2.7.13.3" evidence="2"/>
<evidence type="ECO:0000256" key="7">
    <source>
        <dbReference type="SAM" id="Phobius"/>
    </source>
</evidence>
<evidence type="ECO:0000256" key="3">
    <source>
        <dbReference type="ARBA" id="ARBA00022553"/>
    </source>
</evidence>